<accession>A0A4R2IXR7</accession>
<dbReference type="SUPFAM" id="SSF55154">
    <property type="entry name" value="CYTH-like phosphatases"/>
    <property type="match status" value="1"/>
</dbReference>
<dbReference type="Gene3D" id="3.20.100.30">
    <property type="entry name" value="VTC, catalytic tunnel domain"/>
    <property type="match status" value="1"/>
</dbReference>
<dbReference type="Pfam" id="PF09359">
    <property type="entry name" value="VTC"/>
    <property type="match status" value="1"/>
</dbReference>
<dbReference type="AlphaFoldDB" id="A0A4R2IXR7"/>
<comment type="caution">
    <text evidence="2">The sequence shown here is derived from an EMBL/GenBank/DDBJ whole genome shotgun (WGS) entry which is preliminary data.</text>
</comment>
<dbReference type="InterPro" id="IPR018966">
    <property type="entry name" value="VTC_domain"/>
</dbReference>
<reference evidence="2 3" key="1">
    <citation type="journal article" date="2015" name="Stand. Genomic Sci.">
        <title>Genomic Encyclopedia of Bacterial and Archaeal Type Strains, Phase III: the genomes of soil and plant-associated and newly described type strains.</title>
        <authorList>
            <person name="Whitman W.B."/>
            <person name="Woyke T."/>
            <person name="Klenk H.P."/>
            <person name="Zhou Y."/>
            <person name="Lilburn T.G."/>
            <person name="Beck B.J."/>
            <person name="De Vos P."/>
            <person name="Vandamme P."/>
            <person name="Eisen J.A."/>
            <person name="Garrity G."/>
            <person name="Hugenholtz P."/>
            <person name="Kyrpides N.C."/>
        </authorList>
    </citation>
    <scope>NUCLEOTIDE SEQUENCE [LARGE SCALE GENOMIC DNA]</scope>
    <source>
        <strain evidence="2 3">VKM Ac-2541</strain>
    </source>
</reference>
<dbReference type="CDD" id="cd07750">
    <property type="entry name" value="PolyPPase_VTC_like"/>
    <property type="match status" value="1"/>
</dbReference>
<name>A0A4R2IXR7_9ACTN</name>
<dbReference type="Proteomes" id="UP000295573">
    <property type="component" value="Unassembled WGS sequence"/>
</dbReference>
<evidence type="ECO:0000313" key="2">
    <source>
        <dbReference type="EMBL" id="TCO49286.1"/>
    </source>
</evidence>
<dbReference type="EMBL" id="SLWR01000003">
    <property type="protein sequence ID" value="TCO49286.1"/>
    <property type="molecule type" value="Genomic_DNA"/>
</dbReference>
<protein>
    <submittedName>
        <fullName evidence="2">VTC domain-containing protein</fullName>
    </submittedName>
</protein>
<proteinExistence type="predicted"/>
<dbReference type="RefSeq" id="WP_132146912.1">
    <property type="nucleotide sequence ID" value="NZ_SLWR01000003.1"/>
</dbReference>
<keyword evidence="3" id="KW-1185">Reference proteome</keyword>
<feature type="domain" description="VTC" evidence="1">
    <location>
        <begin position="29"/>
        <end position="235"/>
    </location>
</feature>
<sequence>MKVITEDSFAVFAPIGLDELDDRSGLQTRTERKYVVPVEELESILDAVDREARVLEIGGRRRFGYESTYFDTPQLTSYLATAQGRRRRFKLRTRVYADTGECWFEVKTKGRRGITVKHRLPYSLEHHETVTAAARSFADRQLKEASVDVDTSSLSPTLRTSYDRTTLLLPASGSRVTVDRDLRWEAASGRLWVGDYLVLETKTTPGADTDLDRALWSLGHRPVRLSKYGTGLSLLWPELPGNKWHRLRHLDFS</sequence>
<gene>
    <name evidence="2" type="ORF">EV646_103264</name>
</gene>
<organism evidence="2 3">
    <name type="scientific">Kribbella antiqua</name>
    <dbReference type="NCBI Taxonomy" id="2512217"/>
    <lineage>
        <taxon>Bacteria</taxon>
        <taxon>Bacillati</taxon>
        <taxon>Actinomycetota</taxon>
        <taxon>Actinomycetes</taxon>
        <taxon>Propionibacteriales</taxon>
        <taxon>Kribbellaceae</taxon>
        <taxon>Kribbella</taxon>
    </lineage>
</organism>
<dbReference type="InterPro" id="IPR042267">
    <property type="entry name" value="VTC_sf"/>
</dbReference>
<evidence type="ECO:0000259" key="1">
    <source>
        <dbReference type="Pfam" id="PF09359"/>
    </source>
</evidence>
<evidence type="ECO:0000313" key="3">
    <source>
        <dbReference type="Proteomes" id="UP000295573"/>
    </source>
</evidence>
<dbReference type="OrthoDB" id="148766at2"/>
<dbReference type="InterPro" id="IPR033469">
    <property type="entry name" value="CYTH-like_dom_sf"/>
</dbReference>
<dbReference type="GO" id="GO:0006799">
    <property type="term" value="P:polyphosphate biosynthetic process"/>
    <property type="evidence" value="ECO:0007669"/>
    <property type="project" value="UniProtKB-ARBA"/>
</dbReference>